<accession>A0A7M7NLW2</accession>
<dbReference type="Gene3D" id="2.60.40.1180">
    <property type="entry name" value="Golgi alpha-mannosidase II"/>
    <property type="match status" value="2"/>
</dbReference>
<dbReference type="OMA" id="IDGFWND"/>
<sequence>MRTSSSRSPPIFILLCMALESTAVTTSSSTFSSPHLLLLSSSPTTTTTATITNSSCPSYSFIITTTVIIITITSSPQFDTSIGVLVYEDQFLQISTLLPSSNVYGFGEHSHRRFRHDLNWKTWGIFTRDLGVGGDDNLYGAHPFHMVVEEDGNTHGVFFVNSNAMEVALQPTPALTYRTIGGVLDFYVFLGPTPENVISQYGEVIGRPVMVPYWSLGFQLCRWDYGSLDRVKTVWSEMIEAQIPYDIQYGDIDYMLEKKDFTYDKDGAYAGLPEFIQQVHDHGQHYIIILDHIIKKEAGYHAYDRGLDPNVYVLNPNRSAPIVGNVWPGDSVYPDFFNENSQKYWTDLCKDFHDEIEYDALWIDMNEPSNFVKGSIDGCDNNRWNYPPYLPKITIDEGKIFTKTLCMDARHGTGDHYNLHSLYGHTMGVGTYEALKTVFPEKRSLVFSRSTFAGTGKAAHHWLGDNQSVWGHLHWGITGMLEFNMFGMPYSGADICGFWGNTTYEMCWRWTQLGAFYPYSRNHNAMGWYPQHPPVFGEEFVEMTKNILSERYRLLPFLYTLFYQAHVDSSTVVRALVNEFPADSMTWDVDRQFLWGPSFMISAVLEEGVTEIDAYIPRDARWYDYYTGEEMVRERGQVATLPAPMDTINLHVRGGYILPLQEPANTTVFSRLNPLALLVALDDNMQASGDFFWDDGEKRESYERGLYSLLKFTATKANLQGELRMMVDVAGYTDPNDLYFHSIKVYGVADYVDGDVTIHPDGSAPSKATAVDYSPQTKVLHIRALQLDMMTPFTVQWDLE</sequence>
<dbReference type="Pfam" id="PF21365">
    <property type="entry name" value="Glyco_hydro_31_3rd"/>
    <property type="match status" value="1"/>
</dbReference>
<feature type="signal peptide" evidence="7">
    <location>
        <begin position="1"/>
        <end position="23"/>
    </location>
</feature>
<dbReference type="RefSeq" id="XP_030838433.1">
    <property type="nucleotide sequence ID" value="XM_030982573.1"/>
</dbReference>
<dbReference type="Gene3D" id="2.60.40.1760">
    <property type="entry name" value="glycosyl hydrolase (family 31)"/>
    <property type="match status" value="1"/>
</dbReference>
<keyword evidence="12" id="KW-1185">Reference proteome</keyword>
<dbReference type="OrthoDB" id="1334205at2759"/>
<keyword evidence="4 6" id="KW-0326">Glycosidase</keyword>
<dbReference type="InterPro" id="IPR025887">
    <property type="entry name" value="Glyco_hydro_31_N_dom"/>
</dbReference>
<evidence type="ECO:0000259" key="9">
    <source>
        <dbReference type="Pfam" id="PF13802"/>
    </source>
</evidence>
<dbReference type="CDD" id="cd06602">
    <property type="entry name" value="GH31_MGAM_SI_GAA"/>
    <property type="match status" value="1"/>
</dbReference>
<evidence type="ECO:0000313" key="12">
    <source>
        <dbReference type="Proteomes" id="UP000007110"/>
    </source>
</evidence>
<dbReference type="InterPro" id="IPR011013">
    <property type="entry name" value="Gal_mutarotase_sf_dom"/>
</dbReference>
<dbReference type="InterPro" id="IPR048395">
    <property type="entry name" value="Glyco_hydro_31_C"/>
</dbReference>
<proteinExistence type="inferred from homology"/>
<evidence type="ECO:0000256" key="4">
    <source>
        <dbReference type="ARBA" id="ARBA00023295"/>
    </source>
</evidence>
<dbReference type="Pfam" id="PF13802">
    <property type="entry name" value="Gal_mutarotas_2"/>
    <property type="match status" value="1"/>
</dbReference>
<dbReference type="InterPro" id="IPR013780">
    <property type="entry name" value="Glyco_hydro_b"/>
</dbReference>
<dbReference type="SUPFAM" id="SSF74650">
    <property type="entry name" value="Galactose mutarotase-like"/>
    <property type="match status" value="1"/>
</dbReference>
<dbReference type="Gene3D" id="3.20.20.80">
    <property type="entry name" value="Glycosidases"/>
    <property type="match status" value="1"/>
</dbReference>
<name>A0A7M7NLW2_STRPU</name>
<dbReference type="GO" id="GO:0004558">
    <property type="term" value="F:alpha-1,4-glucosidase activity"/>
    <property type="evidence" value="ECO:0000318"/>
    <property type="project" value="GO_Central"/>
</dbReference>
<protein>
    <recommendedName>
        <fullName evidence="5">Maltase</fullName>
    </recommendedName>
</protein>
<dbReference type="Pfam" id="PF01055">
    <property type="entry name" value="Glyco_hydro_31_2nd"/>
    <property type="match status" value="1"/>
</dbReference>
<dbReference type="KEGG" id="spu:764550"/>
<keyword evidence="7" id="KW-0732">Signal</keyword>
<dbReference type="FunFam" id="2.60.40.1180:FF:000001">
    <property type="entry name" value="Maltase-glucoamylase, intestinal"/>
    <property type="match status" value="1"/>
</dbReference>
<feature type="domain" description="Glycoside hydrolase family 31 TIM barrel" evidence="8">
    <location>
        <begin position="208"/>
        <end position="561"/>
    </location>
</feature>
<dbReference type="EnsemblMetazoa" id="XM_030982573">
    <property type="protein sequence ID" value="XP_030838433"/>
    <property type="gene ID" value="LOC764550"/>
</dbReference>
<evidence type="ECO:0000259" key="10">
    <source>
        <dbReference type="Pfam" id="PF21365"/>
    </source>
</evidence>
<dbReference type="Proteomes" id="UP000007110">
    <property type="component" value="Unassembled WGS sequence"/>
</dbReference>
<evidence type="ECO:0000256" key="5">
    <source>
        <dbReference type="ARBA" id="ARBA00041343"/>
    </source>
</evidence>
<dbReference type="GO" id="GO:0005975">
    <property type="term" value="P:carbohydrate metabolic process"/>
    <property type="evidence" value="ECO:0007669"/>
    <property type="project" value="InterPro"/>
</dbReference>
<dbReference type="PANTHER" id="PTHR22762">
    <property type="entry name" value="ALPHA-GLUCOSIDASE"/>
    <property type="match status" value="1"/>
</dbReference>
<evidence type="ECO:0000256" key="1">
    <source>
        <dbReference type="ARBA" id="ARBA00007806"/>
    </source>
</evidence>
<keyword evidence="3" id="KW-0325">Glycoprotein</keyword>
<dbReference type="GO" id="GO:0030246">
    <property type="term" value="F:carbohydrate binding"/>
    <property type="evidence" value="ECO:0007669"/>
    <property type="project" value="InterPro"/>
</dbReference>
<evidence type="ECO:0000256" key="7">
    <source>
        <dbReference type="SAM" id="SignalP"/>
    </source>
</evidence>
<dbReference type="SUPFAM" id="SSF51445">
    <property type="entry name" value="(Trans)glycosidases"/>
    <property type="match status" value="1"/>
</dbReference>
<organism evidence="11 12">
    <name type="scientific">Strongylocentrotus purpuratus</name>
    <name type="common">Purple sea urchin</name>
    <dbReference type="NCBI Taxonomy" id="7668"/>
    <lineage>
        <taxon>Eukaryota</taxon>
        <taxon>Metazoa</taxon>
        <taxon>Echinodermata</taxon>
        <taxon>Eleutherozoa</taxon>
        <taxon>Echinozoa</taxon>
        <taxon>Echinoidea</taxon>
        <taxon>Euechinoidea</taxon>
        <taxon>Echinacea</taxon>
        <taxon>Camarodonta</taxon>
        <taxon>Echinidea</taxon>
        <taxon>Strongylocentrotidae</taxon>
        <taxon>Strongylocentrotus</taxon>
    </lineage>
</organism>
<feature type="domain" description="Glycoside hydrolase family 31 N-terminal" evidence="9">
    <location>
        <begin position="96"/>
        <end position="166"/>
    </location>
</feature>
<feature type="domain" description="Glycosyl hydrolase family 31 C-terminal" evidence="10">
    <location>
        <begin position="570"/>
        <end position="658"/>
    </location>
</feature>
<dbReference type="AlphaFoldDB" id="A0A7M7NLW2"/>
<comment type="similarity">
    <text evidence="1 6">Belongs to the glycosyl hydrolase 31 family.</text>
</comment>
<dbReference type="SUPFAM" id="SSF51011">
    <property type="entry name" value="Glycosyl hydrolase domain"/>
    <property type="match status" value="1"/>
</dbReference>
<evidence type="ECO:0000259" key="8">
    <source>
        <dbReference type="Pfam" id="PF01055"/>
    </source>
</evidence>
<keyword evidence="2 6" id="KW-0378">Hydrolase</keyword>
<feature type="chain" id="PRO_5029581363" description="Maltase" evidence="7">
    <location>
        <begin position="24"/>
        <end position="800"/>
    </location>
</feature>
<evidence type="ECO:0000313" key="11">
    <source>
        <dbReference type="EnsemblMetazoa" id="XP_030838433"/>
    </source>
</evidence>
<evidence type="ECO:0000256" key="2">
    <source>
        <dbReference type="ARBA" id="ARBA00022801"/>
    </source>
</evidence>
<dbReference type="InterPro" id="IPR000322">
    <property type="entry name" value="Glyco_hydro_31_TIM"/>
</dbReference>
<dbReference type="CDD" id="cd14752">
    <property type="entry name" value="GH31_N"/>
    <property type="match status" value="1"/>
</dbReference>
<dbReference type="GeneID" id="764550"/>
<dbReference type="InParanoid" id="A0A7M7NLW2"/>
<reference evidence="11" key="2">
    <citation type="submission" date="2021-01" db="UniProtKB">
        <authorList>
            <consortium name="EnsemblMetazoa"/>
        </authorList>
    </citation>
    <scope>IDENTIFICATION</scope>
</reference>
<evidence type="ECO:0000256" key="6">
    <source>
        <dbReference type="RuleBase" id="RU361185"/>
    </source>
</evidence>
<dbReference type="InterPro" id="IPR017853">
    <property type="entry name" value="GH"/>
</dbReference>
<reference evidence="12" key="1">
    <citation type="submission" date="2015-02" db="EMBL/GenBank/DDBJ databases">
        <title>Genome sequencing for Strongylocentrotus purpuratus.</title>
        <authorList>
            <person name="Murali S."/>
            <person name="Liu Y."/>
            <person name="Vee V."/>
            <person name="English A."/>
            <person name="Wang M."/>
            <person name="Skinner E."/>
            <person name="Han Y."/>
            <person name="Muzny D.M."/>
            <person name="Worley K.C."/>
            <person name="Gibbs R.A."/>
        </authorList>
    </citation>
    <scope>NUCLEOTIDE SEQUENCE</scope>
</reference>
<dbReference type="PANTHER" id="PTHR22762:SF133">
    <property type="entry name" value="P-TYPE DOMAIN-CONTAINING PROTEIN"/>
    <property type="match status" value="1"/>
</dbReference>
<evidence type="ECO:0000256" key="3">
    <source>
        <dbReference type="ARBA" id="ARBA00023180"/>
    </source>
</evidence>